<dbReference type="EMBL" id="CM000781">
    <property type="protein sequence ID" value="AQK70364.1"/>
    <property type="molecule type" value="Genomic_DNA"/>
</dbReference>
<protein>
    <submittedName>
        <fullName evidence="1">Uncharacterized protein</fullName>
    </submittedName>
</protein>
<proteinExistence type="predicted"/>
<accession>A0A1D6H6D7</accession>
<dbReference type="AlphaFoldDB" id="A0A1D6H6D7"/>
<sequence length="39" mass="4539">MLRRRRHRSRSRSSSWSMVTTLVCGTICSLRGGCRRSLE</sequence>
<organism evidence="1">
    <name type="scientific">Zea mays</name>
    <name type="common">Maize</name>
    <dbReference type="NCBI Taxonomy" id="4577"/>
    <lineage>
        <taxon>Eukaryota</taxon>
        <taxon>Viridiplantae</taxon>
        <taxon>Streptophyta</taxon>
        <taxon>Embryophyta</taxon>
        <taxon>Tracheophyta</taxon>
        <taxon>Spermatophyta</taxon>
        <taxon>Magnoliopsida</taxon>
        <taxon>Liliopsida</taxon>
        <taxon>Poales</taxon>
        <taxon>Poaceae</taxon>
        <taxon>PACMAD clade</taxon>
        <taxon>Panicoideae</taxon>
        <taxon>Andropogonodae</taxon>
        <taxon>Andropogoneae</taxon>
        <taxon>Tripsacinae</taxon>
        <taxon>Zea</taxon>
    </lineage>
</organism>
<gene>
    <name evidence="1" type="ORF">ZEAMMB73_Zm00001d016238</name>
</gene>
<evidence type="ECO:0000313" key="1">
    <source>
        <dbReference type="EMBL" id="AQK70364.1"/>
    </source>
</evidence>
<dbReference type="EMBL" id="CM000781">
    <property type="protein sequence ID" value="AQK70362.1"/>
    <property type="molecule type" value="Genomic_DNA"/>
</dbReference>
<name>A0A1D6H6D7_MAIZE</name>
<reference evidence="1" key="1">
    <citation type="submission" date="2015-12" db="EMBL/GenBank/DDBJ databases">
        <title>Update maize B73 reference genome by single molecule sequencing technologies.</title>
        <authorList>
            <consortium name="Maize Genome Sequencing Project"/>
            <person name="Ware D."/>
        </authorList>
    </citation>
    <scope>NUCLEOTIDE SEQUENCE</scope>
    <source>
        <tissue evidence="1">Seedling</tissue>
    </source>
</reference>